<evidence type="ECO:0000313" key="11">
    <source>
        <dbReference type="EMBL" id="AGG17943.1"/>
    </source>
</evidence>
<dbReference type="EMBL" id="KC171930">
    <property type="protein sequence ID" value="AGG17943.1"/>
    <property type="molecule type" value="mRNA"/>
</dbReference>
<evidence type="ECO:0000256" key="7">
    <source>
        <dbReference type="ARBA" id="ARBA00023136"/>
    </source>
</evidence>
<dbReference type="GO" id="GO:0005886">
    <property type="term" value="C:plasma membrane"/>
    <property type="evidence" value="ECO:0007669"/>
    <property type="project" value="UniProtKB-SubCell"/>
</dbReference>
<feature type="transmembrane region" description="Helical" evidence="10">
    <location>
        <begin position="131"/>
        <end position="149"/>
    </location>
</feature>
<dbReference type="AlphaFoldDB" id="M1QRI8"/>
<comment type="caution">
    <text evidence="10">Lacks conserved residue(s) required for the propagation of feature annotation.</text>
</comment>
<keyword evidence="8 10" id="KW-0675">Receptor</keyword>
<keyword evidence="4 10" id="KW-0812">Transmembrane</keyword>
<reference evidence="11" key="1">
    <citation type="submission" date="2012-11" db="EMBL/GenBank/DDBJ databases">
        <title>Molecular characterization and expression profiles of olfactory receptor genes in the parasitic wasp, Microplitis mediator (Hymenoptera: Braconidae).</title>
        <authorList>
            <person name="Ma L."/>
            <person name="Gu H.S."/>
            <person name="Zhang J.Y."/>
        </authorList>
    </citation>
    <scope>NUCLEOTIDE SEQUENCE</scope>
</reference>
<sequence>MYSSNSTQVIADFFKQPCYRVNVLTLRICGLWPYQSKFEGKLLRFLWAFFVSSQMIPQVCVCITDFGMDTLTSTIPPFTVAIIAGAKMIISTLKVNQIIELLVTIQKDWSKLKSETECDIMKKHLDQGKKLTLFISAWYYNSMVVFLLLPMRPKVMTWLGLSKGPADFDFPYPVNYGVDHDKYFYAIETHISFCSTLVITTIIAADTLFIVFVQHICGVFKIISYRLENLVSSSSLDIDLHPNKINDRAFWVISDCIKKHNKAIQFAELLENSYCWIFFISVGFETLLMTFSGVQLVSQMGNIDGLFRYGPFAFGQLVHVFIENAISQQLINYSGEINDAISMIKWYTLSMRSRKLLTFMIMRSQVICSVSAGKMFIMSMETFGMILKTTMSYFTILSSMQDD</sequence>
<comment type="subcellular location">
    <subcellularLocation>
        <location evidence="1 10">Cell membrane</location>
        <topology evidence="1 10">Multi-pass membrane protein</topology>
    </subcellularLocation>
</comment>
<evidence type="ECO:0000256" key="5">
    <source>
        <dbReference type="ARBA" id="ARBA00022725"/>
    </source>
</evidence>
<dbReference type="PANTHER" id="PTHR21137">
    <property type="entry name" value="ODORANT RECEPTOR"/>
    <property type="match status" value="1"/>
</dbReference>
<keyword evidence="9 10" id="KW-0807">Transducer</keyword>
<evidence type="ECO:0000256" key="8">
    <source>
        <dbReference type="ARBA" id="ARBA00023170"/>
    </source>
</evidence>
<dbReference type="PANTHER" id="PTHR21137:SF35">
    <property type="entry name" value="ODORANT RECEPTOR 19A-RELATED"/>
    <property type="match status" value="1"/>
</dbReference>
<evidence type="ECO:0000256" key="4">
    <source>
        <dbReference type="ARBA" id="ARBA00022692"/>
    </source>
</evidence>
<keyword evidence="2" id="KW-1003">Cell membrane</keyword>
<proteinExistence type="evidence at transcript level"/>
<evidence type="ECO:0000256" key="3">
    <source>
        <dbReference type="ARBA" id="ARBA00022606"/>
    </source>
</evidence>
<dbReference type="Pfam" id="PF02949">
    <property type="entry name" value="7tm_6"/>
    <property type="match status" value="1"/>
</dbReference>
<name>M1QRI8_9HYME</name>
<organism evidence="11">
    <name type="scientific">Microplitis mediator</name>
    <dbReference type="NCBI Taxonomy" id="375433"/>
    <lineage>
        <taxon>Eukaryota</taxon>
        <taxon>Metazoa</taxon>
        <taxon>Ecdysozoa</taxon>
        <taxon>Arthropoda</taxon>
        <taxon>Hexapoda</taxon>
        <taxon>Insecta</taxon>
        <taxon>Pterygota</taxon>
        <taxon>Neoptera</taxon>
        <taxon>Endopterygota</taxon>
        <taxon>Hymenoptera</taxon>
        <taxon>Apocrita</taxon>
        <taxon>Ichneumonoidea</taxon>
        <taxon>Braconidae</taxon>
        <taxon>Microgastrinae</taxon>
        <taxon>Microplitis</taxon>
    </lineage>
</organism>
<evidence type="ECO:0000256" key="6">
    <source>
        <dbReference type="ARBA" id="ARBA00022989"/>
    </source>
</evidence>
<dbReference type="GO" id="GO:0007165">
    <property type="term" value="P:signal transduction"/>
    <property type="evidence" value="ECO:0007669"/>
    <property type="project" value="UniProtKB-KW"/>
</dbReference>
<comment type="similarity">
    <text evidence="10">Belongs to the insect chemoreceptor superfamily. Heteromeric odorant receptor channel (TC 1.A.69) family.</text>
</comment>
<dbReference type="GO" id="GO:0004984">
    <property type="term" value="F:olfactory receptor activity"/>
    <property type="evidence" value="ECO:0007669"/>
    <property type="project" value="InterPro"/>
</dbReference>
<keyword evidence="5 10" id="KW-0552">Olfaction</keyword>
<evidence type="ECO:0000256" key="1">
    <source>
        <dbReference type="ARBA" id="ARBA00004651"/>
    </source>
</evidence>
<keyword evidence="6 10" id="KW-1133">Transmembrane helix</keyword>
<evidence type="ECO:0000256" key="2">
    <source>
        <dbReference type="ARBA" id="ARBA00022475"/>
    </source>
</evidence>
<keyword evidence="3 10" id="KW-0716">Sensory transduction</keyword>
<feature type="transmembrane region" description="Helical" evidence="10">
    <location>
        <begin position="190"/>
        <end position="213"/>
    </location>
</feature>
<evidence type="ECO:0000256" key="10">
    <source>
        <dbReference type="RuleBase" id="RU351113"/>
    </source>
</evidence>
<dbReference type="InterPro" id="IPR004117">
    <property type="entry name" value="7tm6_olfct_rcpt"/>
</dbReference>
<keyword evidence="7 10" id="KW-0472">Membrane</keyword>
<protein>
    <recommendedName>
        <fullName evidence="10">Odorant receptor</fullName>
    </recommendedName>
</protein>
<evidence type="ECO:0000256" key="9">
    <source>
        <dbReference type="ARBA" id="ARBA00023224"/>
    </source>
</evidence>
<feature type="transmembrane region" description="Helical" evidence="10">
    <location>
        <begin position="274"/>
        <end position="297"/>
    </location>
</feature>
<dbReference type="GO" id="GO:0005549">
    <property type="term" value="F:odorant binding"/>
    <property type="evidence" value="ECO:0007669"/>
    <property type="project" value="InterPro"/>
</dbReference>
<accession>M1QRI8</accession>